<dbReference type="InterPro" id="IPR013767">
    <property type="entry name" value="PAS_fold"/>
</dbReference>
<dbReference type="InterPro" id="IPR000014">
    <property type="entry name" value="PAS"/>
</dbReference>
<dbReference type="Pfam" id="PF00990">
    <property type="entry name" value="GGDEF"/>
    <property type="match status" value="1"/>
</dbReference>
<comment type="caution">
    <text evidence="4">The sequence shown here is derived from an EMBL/GenBank/DDBJ whole genome shotgun (WGS) entry which is preliminary data.</text>
</comment>
<dbReference type="InterPro" id="IPR029787">
    <property type="entry name" value="Nucleotide_cyclase"/>
</dbReference>
<dbReference type="CDD" id="cd00130">
    <property type="entry name" value="PAS"/>
    <property type="match status" value="1"/>
</dbReference>
<dbReference type="InterPro" id="IPR001633">
    <property type="entry name" value="EAL_dom"/>
</dbReference>
<dbReference type="SUPFAM" id="SSF55785">
    <property type="entry name" value="PYP-like sensor domain (PAS domain)"/>
    <property type="match status" value="1"/>
</dbReference>
<dbReference type="GO" id="GO:0006355">
    <property type="term" value="P:regulation of DNA-templated transcription"/>
    <property type="evidence" value="ECO:0007669"/>
    <property type="project" value="InterPro"/>
</dbReference>
<dbReference type="SUPFAM" id="SSF141868">
    <property type="entry name" value="EAL domain-like"/>
    <property type="match status" value="1"/>
</dbReference>
<dbReference type="PROSITE" id="PS50887">
    <property type="entry name" value="GGDEF"/>
    <property type="match status" value="1"/>
</dbReference>
<dbReference type="NCBIfam" id="TIGR00229">
    <property type="entry name" value="sensory_box"/>
    <property type="match status" value="1"/>
</dbReference>
<dbReference type="SUPFAM" id="SSF55073">
    <property type="entry name" value="Nucleotide cyclase"/>
    <property type="match status" value="1"/>
</dbReference>
<gene>
    <name evidence="4" type="ORF">QTL97_02960</name>
</gene>
<dbReference type="Gene3D" id="3.20.20.450">
    <property type="entry name" value="EAL domain"/>
    <property type="match status" value="1"/>
</dbReference>
<name>A0AAW9A4D1_9BACL</name>
<accession>A0AAW9A4D1</accession>
<evidence type="ECO:0000259" key="1">
    <source>
        <dbReference type="PROSITE" id="PS50112"/>
    </source>
</evidence>
<dbReference type="InterPro" id="IPR052155">
    <property type="entry name" value="Biofilm_reg_signaling"/>
</dbReference>
<dbReference type="FunFam" id="3.20.20.450:FF:000001">
    <property type="entry name" value="Cyclic di-GMP phosphodiesterase yahA"/>
    <property type="match status" value="1"/>
</dbReference>
<dbReference type="Pfam" id="PF00563">
    <property type="entry name" value="EAL"/>
    <property type="match status" value="1"/>
</dbReference>
<dbReference type="PROSITE" id="PS50112">
    <property type="entry name" value="PAS"/>
    <property type="match status" value="1"/>
</dbReference>
<dbReference type="CDD" id="cd01949">
    <property type="entry name" value="GGDEF"/>
    <property type="match status" value="1"/>
</dbReference>
<dbReference type="EMBL" id="JAUBDJ010000001">
    <property type="protein sequence ID" value="MDW0115902.1"/>
    <property type="molecule type" value="Genomic_DNA"/>
</dbReference>
<dbReference type="AlphaFoldDB" id="A0AAW9A4D1"/>
<organism evidence="4 5">
    <name type="scientific">Sporosarcina thermotolerans</name>
    <dbReference type="NCBI Taxonomy" id="633404"/>
    <lineage>
        <taxon>Bacteria</taxon>
        <taxon>Bacillati</taxon>
        <taxon>Bacillota</taxon>
        <taxon>Bacilli</taxon>
        <taxon>Bacillales</taxon>
        <taxon>Caryophanaceae</taxon>
        <taxon>Sporosarcina</taxon>
    </lineage>
</organism>
<keyword evidence="5" id="KW-1185">Reference proteome</keyword>
<reference evidence="4 5" key="1">
    <citation type="submission" date="2023-06" db="EMBL/GenBank/DDBJ databases">
        <title>Sporosarcina sp. nov., isolated from Korean traditional fermented seafood 'Jeotgal'.</title>
        <authorList>
            <person name="Yang A.I."/>
            <person name="Shin N.-R."/>
        </authorList>
    </citation>
    <scope>NUCLEOTIDE SEQUENCE [LARGE SCALE GENOMIC DNA]</scope>
    <source>
        <strain evidence="4 5">KCTC43456</strain>
    </source>
</reference>
<dbReference type="RefSeq" id="WP_317940173.1">
    <property type="nucleotide sequence ID" value="NZ_JAUBDJ010000001.1"/>
</dbReference>
<evidence type="ECO:0000259" key="3">
    <source>
        <dbReference type="PROSITE" id="PS50887"/>
    </source>
</evidence>
<dbReference type="NCBIfam" id="TIGR00254">
    <property type="entry name" value="GGDEF"/>
    <property type="match status" value="1"/>
</dbReference>
<dbReference type="PANTHER" id="PTHR44757">
    <property type="entry name" value="DIGUANYLATE CYCLASE DGCP"/>
    <property type="match status" value="1"/>
</dbReference>
<dbReference type="InterPro" id="IPR035919">
    <property type="entry name" value="EAL_sf"/>
</dbReference>
<protein>
    <submittedName>
        <fullName evidence="4">EAL domain-containing protein</fullName>
    </submittedName>
</protein>
<dbReference type="InterPro" id="IPR043128">
    <property type="entry name" value="Rev_trsase/Diguanyl_cyclase"/>
</dbReference>
<feature type="domain" description="PAS" evidence="1">
    <location>
        <begin position="135"/>
        <end position="205"/>
    </location>
</feature>
<dbReference type="PROSITE" id="PS50883">
    <property type="entry name" value="EAL"/>
    <property type="match status" value="1"/>
</dbReference>
<dbReference type="PANTHER" id="PTHR44757:SF2">
    <property type="entry name" value="BIOFILM ARCHITECTURE MAINTENANCE PROTEIN MBAA"/>
    <property type="match status" value="1"/>
</dbReference>
<feature type="domain" description="GGDEF" evidence="3">
    <location>
        <begin position="291"/>
        <end position="423"/>
    </location>
</feature>
<dbReference type="Pfam" id="PF00989">
    <property type="entry name" value="PAS"/>
    <property type="match status" value="1"/>
</dbReference>
<dbReference type="Gene3D" id="3.30.70.270">
    <property type="match status" value="1"/>
</dbReference>
<dbReference type="InterPro" id="IPR000160">
    <property type="entry name" value="GGDEF_dom"/>
</dbReference>
<evidence type="ECO:0000313" key="5">
    <source>
        <dbReference type="Proteomes" id="UP001271648"/>
    </source>
</evidence>
<dbReference type="SMART" id="SM00267">
    <property type="entry name" value="GGDEF"/>
    <property type="match status" value="1"/>
</dbReference>
<evidence type="ECO:0000313" key="4">
    <source>
        <dbReference type="EMBL" id="MDW0115902.1"/>
    </source>
</evidence>
<dbReference type="Gene3D" id="3.30.450.20">
    <property type="entry name" value="PAS domain"/>
    <property type="match status" value="1"/>
</dbReference>
<dbReference type="CDD" id="cd01948">
    <property type="entry name" value="EAL"/>
    <property type="match status" value="1"/>
</dbReference>
<dbReference type="InterPro" id="IPR035965">
    <property type="entry name" value="PAS-like_dom_sf"/>
</dbReference>
<feature type="domain" description="EAL" evidence="2">
    <location>
        <begin position="432"/>
        <end position="685"/>
    </location>
</feature>
<dbReference type="SMART" id="SM00091">
    <property type="entry name" value="PAS"/>
    <property type="match status" value="1"/>
</dbReference>
<proteinExistence type="predicted"/>
<dbReference type="Proteomes" id="UP001271648">
    <property type="component" value="Unassembled WGS sequence"/>
</dbReference>
<sequence>MKNKTVEIEAQLEPATDTYFYNHPFDMTVLIGSGIENEWKVILANNKASHFFKEEEGVLASAFFGSIWKTIKKHLKALKVRPYTQAFLTIKTDDKDKLFELRLFRQETKEFEQTIFIELSAQDELMSEQKVRWLYEQKYMSVIDHNLDPIITVNRKNRITYANSAVHKSFGYRSKELTGRSIVDLIGDERVDDFRSFLSRAFSGESIEMEGITFFHKKGQYLSAYLKTIPVSIQGEIQEIHFILRDTSTHFKNNEKLLFLSYHDQLTGLWNRRALKEHFEGDAEYAYRSEEKISFIHLDLDRFKTINDSIGRTGADEILKMIAERIKVVCPKAGKLYRNGGDEFIILLRDHSIEKTEDLSKRILSDFTKPFYFDHQEYFISSSIGISVYPDDGVILEDLLKKAEQAVFFVKERGRAHYRFYKEEMNTSFTDAAIMESHLRRAIEFNELEIHYQPQVNLKTGQIDSFEALLRWNNRKFGFVSPSLFIPMAEESGLIHTIGDWVLETVCKQLKEWQDKQFRKVRIAVNISPKQFSTGEFANKAKDMIDKYGIHASSFEVEITETVLMNIKDTLFTLQKLKEIGVTISIDDFGTGYSSLSYLKLYPIDIIKIDRSFIKDIEVDEKNAAIAKTIINLAHNLGMQVIAEGVEKDLQVKILTEADCHKAQGFLFSKAIPASQIVEKYFSWM</sequence>
<dbReference type="SMART" id="SM00052">
    <property type="entry name" value="EAL"/>
    <property type="match status" value="1"/>
</dbReference>
<evidence type="ECO:0000259" key="2">
    <source>
        <dbReference type="PROSITE" id="PS50883"/>
    </source>
</evidence>